<feature type="domain" description="Phenol hydroxylase-like C-terminal dimerisation" evidence="6">
    <location>
        <begin position="423"/>
        <end position="575"/>
    </location>
</feature>
<dbReference type="AlphaFoldDB" id="A0A8H3BB13"/>
<evidence type="ECO:0000256" key="1">
    <source>
        <dbReference type="ARBA" id="ARBA00007801"/>
    </source>
</evidence>
<dbReference type="InterPro" id="IPR050641">
    <property type="entry name" value="RIFMO-like"/>
</dbReference>
<dbReference type="InterPro" id="IPR012941">
    <property type="entry name" value="Phe_hydrox_C_dim_dom"/>
</dbReference>
<name>A0A8H3BB13_9AGAM</name>
<evidence type="ECO:0008006" key="9">
    <source>
        <dbReference type="Google" id="ProtNLM"/>
    </source>
</evidence>
<protein>
    <recommendedName>
        <fullName evidence="9">Phenol 2-monooxygenase</fullName>
    </recommendedName>
</protein>
<dbReference type="Proteomes" id="UP000663826">
    <property type="component" value="Unassembled WGS sequence"/>
</dbReference>
<organism evidence="7 8">
    <name type="scientific">Rhizoctonia solani</name>
    <dbReference type="NCBI Taxonomy" id="456999"/>
    <lineage>
        <taxon>Eukaryota</taxon>
        <taxon>Fungi</taxon>
        <taxon>Dikarya</taxon>
        <taxon>Basidiomycota</taxon>
        <taxon>Agaricomycotina</taxon>
        <taxon>Agaricomycetes</taxon>
        <taxon>Cantharellales</taxon>
        <taxon>Ceratobasidiaceae</taxon>
        <taxon>Rhizoctonia</taxon>
    </lineage>
</organism>
<dbReference type="SUPFAM" id="SSF51905">
    <property type="entry name" value="FAD/NAD(P)-binding domain"/>
    <property type="match status" value="1"/>
</dbReference>
<evidence type="ECO:0000256" key="4">
    <source>
        <dbReference type="ARBA" id="ARBA00023002"/>
    </source>
</evidence>
<evidence type="ECO:0000256" key="2">
    <source>
        <dbReference type="ARBA" id="ARBA00022630"/>
    </source>
</evidence>
<dbReference type="SUPFAM" id="SSF52833">
    <property type="entry name" value="Thioredoxin-like"/>
    <property type="match status" value="2"/>
</dbReference>
<dbReference type="GO" id="GO:0016709">
    <property type="term" value="F:oxidoreductase activity, acting on paired donors, with incorporation or reduction of molecular oxygen, NAD(P)H as one donor, and incorporation of one atom of oxygen"/>
    <property type="evidence" value="ECO:0007669"/>
    <property type="project" value="UniProtKB-ARBA"/>
</dbReference>
<dbReference type="PANTHER" id="PTHR43004:SF20">
    <property type="entry name" value="2-MONOOXYGENASE, PUTATIVE (AFU_ORTHOLOGUE AFUA_1G13660)-RELATED"/>
    <property type="match status" value="1"/>
</dbReference>
<keyword evidence="4" id="KW-0560">Oxidoreductase</keyword>
<dbReference type="Pfam" id="PF07976">
    <property type="entry name" value="Phe_hydrox_dim"/>
    <property type="match status" value="2"/>
</dbReference>
<evidence type="ECO:0000259" key="6">
    <source>
        <dbReference type="Pfam" id="PF07976"/>
    </source>
</evidence>
<accession>A0A8H3BB13</accession>
<evidence type="ECO:0000313" key="7">
    <source>
        <dbReference type="EMBL" id="CAE6452567.1"/>
    </source>
</evidence>
<reference evidence="7" key="1">
    <citation type="submission" date="2021-01" db="EMBL/GenBank/DDBJ databases">
        <authorList>
            <person name="Kaushik A."/>
        </authorList>
    </citation>
    <scope>NUCLEOTIDE SEQUENCE</scope>
    <source>
        <strain evidence="7">AG1-1B</strain>
    </source>
</reference>
<keyword evidence="3" id="KW-0274">FAD</keyword>
<dbReference type="InterPro" id="IPR036188">
    <property type="entry name" value="FAD/NAD-bd_sf"/>
</dbReference>
<proteinExistence type="inferred from homology"/>
<dbReference type="EMBL" id="CAJMWQ010001492">
    <property type="protein sequence ID" value="CAE6452567.1"/>
    <property type="molecule type" value="Genomic_DNA"/>
</dbReference>
<evidence type="ECO:0000313" key="8">
    <source>
        <dbReference type="Proteomes" id="UP000663826"/>
    </source>
</evidence>
<comment type="similarity">
    <text evidence="1">Belongs to the PheA/TfdB FAD monooxygenase family.</text>
</comment>
<dbReference type="Gene3D" id="3.30.9.10">
    <property type="entry name" value="D-Amino Acid Oxidase, subunit A, domain 2"/>
    <property type="match status" value="1"/>
</dbReference>
<dbReference type="Gene3D" id="3.50.50.60">
    <property type="entry name" value="FAD/NAD(P)-binding domain"/>
    <property type="match status" value="1"/>
</dbReference>
<evidence type="ECO:0000259" key="5">
    <source>
        <dbReference type="Pfam" id="PF01494"/>
    </source>
</evidence>
<evidence type="ECO:0000256" key="3">
    <source>
        <dbReference type="ARBA" id="ARBA00022827"/>
    </source>
</evidence>
<dbReference type="Gene3D" id="3.40.30.20">
    <property type="match status" value="2"/>
</dbReference>
<feature type="domain" description="FAD-binding" evidence="5">
    <location>
        <begin position="5"/>
        <end position="124"/>
    </location>
</feature>
<dbReference type="InterPro" id="IPR002938">
    <property type="entry name" value="FAD-bd"/>
</dbReference>
<gene>
    <name evidence="7" type="ORF">RDB_LOCUS80545</name>
</gene>
<feature type="domain" description="FAD-binding" evidence="5">
    <location>
        <begin position="171"/>
        <end position="388"/>
    </location>
</feature>
<dbReference type="InterPro" id="IPR038220">
    <property type="entry name" value="PHOX_C_sf"/>
</dbReference>
<feature type="domain" description="Phenol hydroxylase-like C-terminal dimerisation" evidence="6">
    <location>
        <begin position="578"/>
        <end position="614"/>
    </location>
</feature>
<dbReference type="GO" id="GO:0071949">
    <property type="term" value="F:FAD binding"/>
    <property type="evidence" value="ECO:0007669"/>
    <property type="project" value="InterPro"/>
</dbReference>
<comment type="caution">
    <text evidence="7">The sequence shown here is derived from an EMBL/GenBank/DDBJ whole genome shotgun (WGS) entry which is preliminary data.</text>
</comment>
<dbReference type="SUPFAM" id="SSF54373">
    <property type="entry name" value="FAD-linked reductases, C-terminal domain"/>
    <property type="match status" value="1"/>
</dbReference>
<keyword evidence="2" id="KW-0285">Flavoprotein</keyword>
<dbReference type="PRINTS" id="PR00420">
    <property type="entry name" value="RNGMNOXGNASE"/>
</dbReference>
<sequence>MSSVVDVLVVGAGPAGLLCAYNLSQAGFLVRIVDKLSEPSQEGKADMTHIRGMEVLDSMGLSQEILAQSERCVQLVTYSSTPESQGKITLESRRNMIPTIKSPFSFATACTQSTIETVIRNAMASGEQRIKTASYAYNPKLFGLPRKVQVERELFPVALDLSDNPNVEYPVAVRLSNSTSGYSETVSAKYVLGCDGAHSWVRQELGIQMVGETSDQVWGLIDGFIDTDFPDIRNITAVNNNDRRAVLIPREKDMVRVSVQIPESYVRFHPSTGRIDRSSITEELIKKVAQDILDPYTIRFKGKPHWWGIYVVGQRLASSYRDKSGRVLIVGDACHTHSPHAAQGMNTAFYDAHNISWKLAHVLKGWSGPALLRTYESERRGFAERLIELHERIGEVMSGRAAGNLVELAFNSLRMISGTGTCYPVSQVIHTAGQSHAHGITIGERMPHQVILRAADYRPFSTLDLLRFDNMYKLIVLAGDVKDPEQYKRLEKLESDIEDLGDEFLNRVQLYVVMQAKKETCSYLDVPRSLRPHWDTVFMDDVAYLERDGGGNAYRSFDVSPTGCLVLVRPDGHVSGLKAYRSFGVSPTGCLVLVRPDGHVSGLAPLDGVRDLNKLVMSTWEEIRE</sequence>
<dbReference type="Pfam" id="PF01494">
    <property type="entry name" value="FAD_binding_3"/>
    <property type="match status" value="2"/>
</dbReference>
<dbReference type="PANTHER" id="PTHR43004">
    <property type="entry name" value="TRK SYSTEM POTASSIUM UPTAKE PROTEIN"/>
    <property type="match status" value="1"/>
</dbReference>
<dbReference type="InterPro" id="IPR036249">
    <property type="entry name" value="Thioredoxin-like_sf"/>
</dbReference>